<keyword evidence="13" id="KW-0175">Coiled coil</keyword>
<feature type="coiled-coil region" evidence="13">
    <location>
        <begin position="66"/>
        <end position="93"/>
    </location>
</feature>
<keyword evidence="7" id="KW-0735">Signal-anchor</keyword>
<evidence type="ECO:0000256" key="1">
    <source>
        <dbReference type="ARBA" id="ARBA00004606"/>
    </source>
</evidence>
<evidence type="ECO:0000313" key="16">
    <source>
        <dbReference type="EMBL" id="CAE0241195.1"/>
    </source>
</evidence>
<gene>
    <name evidence="16" type="ORF">PBIL07802_LOCUS3357</name>
</gene>
<evidence type="ECO:0000256" key="13">
    <source>
        <dbReference type="SAM" id="Coils"/>
    </source>
</evidence>
<dbReference type="UniPathway" id="UPA00378"/>
<evidence type="ECO:0000256" key="3">
    <source>
        <dbReference type="ARBA" id="ARBA00008919"/>
    </source>
</evidence>
<evidence type="ECO:0000256" key="10">
    <source>
        <dbReference type="ARBA" id="ARBA00023180"/>
    </source>
</evidence>
<evidence type="ECO:0000256" key="7">
    <source>
        <dbReference type="ARBA" id="ARBA00022968"/>
    </source>
</evidence>
<dbReference type="InterPro" id="IPR001503">
    <property type="entry name" value="Glyco_trans_10"/>
</dbReference>
<evidence type="ECO:0000256" key="11">
    <source>
        <dbReference type="ARBA" id="ARBA00037847"/>
    </source>
</evidence>
<feature type="domain" description="Fucosyltransferase N-terminal" evidence="15">
    <location>
        <begin position="153"/>
        <end position="260"/>
    </location>
</feature>
<organism evidence="16">
    <name type="scientific">Palpitomonas bilix</name>
    <dbReference type="NCBI Taxonomy" id="652834"/>
    <lineage>
        <taxon>Eukaryota</taxon>
        <taxon>Eukaryota incertae sedis</taxon>
    </lineage>
</organism>
<accession>A0A7S3G316</accession>
<evidence type="ECO:0000256" key="5">
    <source>
        <dbReference type="ARBA" id="ARBA00022679"/>
    </source>
</evidence>
<dbReference type="PANTHER" id="PTHR11929:SF194">
    <property type="entry name" value="ALPHA-(1,3)-FUCOSYLTRANSFERASE 10"/>
    <property type="match status" value="1"/>
</dbReference>
<dbReference type="AlphaFoldDB" id="A0A7S3G316"/>
<dbReference type="InterPro" id="IPR031481">
    <property type="entry name" value="Glyco_tran_10_N"/>
</dbReference>
<protein>
    <recommendedName>
        <fullName evidence="12">Fucosyltransferase</fullName>
        <ecNumber evidence="12">2.4.1.-</ecNumber>
    </recommendedName>
</protein>
<evidence type="ECO:0000256" key="12">
    <source>
        <dbReference type="RuleBase" id="RU003832"/>
    </source>
</evidence>
<name>A0A7S3G316_9EUKA</name>
<dbReference type="Pfam" id="PF00852">
    <property type="entry name" value="Glyco_transf_10"/>
    <property type="match status" value="1"/>
</dbReference>
<keyword evidence="6 12" id="KW-0812">Transmembrane</keyword>
<comment type="similarity">
    <text evidence="3 12">Belongs to the glycosyltransferase 10 family.</text>
</comment>
<evidence type="ECO:0000256" key="6">
    <source>
        <dbReference type="ARBA" id="ARBA00022692"/>
    </source>
</evidence>
<dbReference type="InterPro" id="IPR038577">
    <property type="entry name" value="GT10-like_C_sf"/>
</dbReference>
<keyword evidence="8 12" id="KW-1133">Transmembrane helix</keyword>
<dbReference type="Gene3D" id="3.40.50.11660">
    <property type="entry name" value="Glycosyl transferase family 10, C-terminal domain"/>
    <property type="match status" value="1"/>
</dbReference>
<dbReference type="GO" id="GO:0032580">
    <property type="term" value="C:Golgi cisterna membrane"/>
    <property type="evidence" value="ECO:0007669"/>
    <property type="project" value="UniProtKB-SubCell"/>
</dbReference>
<keyword evidence="10" id="KW-0325">Glycoprotein</keyword>
<evidence type="ECO:0000259" key="15">
    <source>
        <dbReference type="Pfam" id="PF17039"/>
    </source>
</evidence>
<feature type="transmembrane region" description="Helical" evidence="12">
    <location>
        <begin position="21"/>
        <end position="44"/>
    </location>
</feature>
<keyword evidence="5 12" id="KW-0808">Transferase</keyword>
<evidence type="ECO:0000256" key="9">
    <source>
        <dbReference type="ARBA" id="ARBA00023136"/>
    </source>
</evidence>
<feature type="domain" description="Fucosyltransferase C-terminal" evidence="14">
    <location>
        <begin position="284"/>
        <end position="455"/>
    </location>
</feature>
<comment type="pathway">
    <text evidence="2">Protein modification; protein glycosylation.</text>
</comment>
<dbReference type="EC" id="2.4.1.-" evidence="12"/>
<evidence type="ECO:0000259" key="14">
    <source>
        <dbReference type="Pfam" id="PF00852"/>
    </source>
</evidence>
<keyword evidence="12" id="KW-0333">Golgi apparatus</keyword>
<keyword evidence="4 12" id="KW-0328">Glycosyltransferase</keyword>
<reference evidence="16" key="1">
    <citation type="submission" date="2021-01" db="EMBL/GenBank/DDBJ databases">
        <authorList>
            <person name="Corre E."/>
            <person name="Pelletier E."/>
            <person name="Niang G."/>
            <person name="Scheremetjew M."/>
            <person name="Finn R."/>
            <person name="Kale V."/>
            <person name="Holt S."/>
            <person name="Cochrane G."/>
            <person name="Meng A."/>
            <person name="Brown T."/>
            <person name="Cohen L."/>
        </authorList>
    </citation>
    <scope>NUCLEOTIDE SEQUENCE</scope>
    <source>
        <strain evidence="16">NIES-2562</strain>
    </source>
</reference>
<dbReference type="PANTHER" id="PTHR11929">
    <property type="entry name" value="ALPHA- 1,3 -FUCOSYLTRANSFERASE"/>
    <property type="match status" value="1"/>
</dbReference>
<dbReference type="GO" id="GO:0008417">
    <property type="term" value="F:fucosyltransferase activity"/>
    <property type="evidence" value="ECO:0007669"/>
    <property type="project" value="InterPro"/>
</dbReference>
<keyword evidence="9 12" id="KW-0472">Membrane</keyword>
<evidence type="ECO:0000256" key="2">
    <source>
        <dbReference type="ARBA" id="ARBA00004922"/>
    </source>
</evidence>
<sequence length="476" mass="53810">MAIESRFALAMRARRNGSSSYTKPTIIAVVILLLVAQFAVFLHLKNSGNNELQSLQGILKDKDVLLSKSMEQIRKLNDEVAGLERELRQKSTAPVLGDTPNVDTKRAKIEDTKRNPDVLLPKLSHAGTSSLPWELAPPPKELLEAGQVKRKKEKVLVLAWTSHFFGQDYNKPQECSWLGKKLDCVFTEDKSKLDIADGVWFHAPSTSMGNLPPRKPPGQKWIGMSMESAANYPILENKDWMGKMDVHMTYRLDSDVPTTYPSVAEYGDFMSPPVPLSKKRTDAPAAYIQSNCLSFRDNYVKELMKHMNVHSYGRCVHNKNFDDGQAGGGGWARGGWNQAMRTRAQYKFSLAFENSISDYFVTERFFHSFAVGTVPVYMGAKNAQVFAPSNHSMIHVQDFESPKALAQYLNFLNDNDEEYEKYLSWKKEGYSESFKRVLQMNEVHSRCRLCVKIAHGCERSDKCSCGKYPDEALPLP</sequence>
<comment type="subcellular location">
    <subcellularLocation>
        <location evidence="11">Endomembrane system</location>
        <topology evidence="11">Single-pass membrane protein</topology>
    </subcellularLocation>
    <subcellularLocation>
        <location evidence="12">Golgi apparatus</location>
        <location evidence="12">Golgi stack membrane</location>
        <topology evidence="12">Single-pass type II membrane protein</topology>
    </subcellularLocation>
    <subcellularLocation>
        <location evidence="1">Membrane</location>
        <topology evidence="1">Single-pass type II membrane protein</topology>
    </subcellularLocation>
</comment>
<dbReference type="FunFam" id="3.40.50.11660:FF:000002">
    <property type="entry name" value="Alpha-(1,3)-fucosyltransferase"/>
    <property type="match status" value="1"/>
</dbReference>
<evidence type="ECO:0000256" key="8">
    <source>
        <dbReference type="ARBA" id="ARBA00022989"/>
    </source>
</evidence>
<evidence type="ECO:0000256" key="4">
    <source>
        <dbReference type="ARBA" id="ARBA00022676"/>
    </source>
</evidence>
<dbReference type="InterPro" id="IPR055270">
    <property type="entry name" value="Glyco_tran_10_C"/>
</dbReference>
<dbReference type="EMBL" id="HBIB01005591">
    <property type="protein sequence ID" value="CAE0241195.1"/>
    <property type="molecule type" value="Transcribed_RNA"/>
</dbReference>
<proteinExistence type="inferred from homology"/>
<dbReference type="SUPFAM" id="SSF53756">
    <property type="entry name" value="UDP-Glycosyltransferase/glycogen phosphorylase"/>
    <property type="match status" value="1"/>
</dbReference>
<dbReference type="Pfam" id="PF17039">
    <property type="entry name" value="Glyco_tran_10_N"/>
    <property type="match status" value="1"/>
</dbReference>